<evidence type="ECO:0000313" key="4">
    <source>
        <dbReference type="EMBL" id="KJP89000.1"/>
    </source>
</evidence>
<dbReference type="VEuPathDB" id="PlasmoDB:AK88_01292"/>
<evidence type="ECO:0000313" key="5">
    <source>
        <dbReference type="Proteomes" id="UP000054561"/>
    </source>
</evidence>
<evidence type="ECO:0000256" key="1">
    <source>
        <dbReference type="SAM" id="MobiDB-lite"/>
    </source>
</evidence>
<feature type="compositionally biased region" description="Basic and acidic residues" evidence="1">
    <location>
        <begin position="305"/>
        <end position="322"/>
    </location>
</feature>
<dbReference type="InterPro" id="IPR041195">
    <property type="entry name" value="Rnh202_N"/>
</dbReference>
<dbReference type="GeneID" id="24266606"/>
<dbReference type="OrthoDB" id="364759at2759"/>
<evidence type="ECO:0000259" key="2">
    <source>
        <dbReference type="Pfam" id="PF09468"/>
    </source>
</evidence>
<dbReference type="OMA" id="FFCYPID"/>
<dbReference type="RefSeq" id="XP_012334351.1">
    <property type="nucleotide sequence ID" value="XM_012478928.1"/>
</dbReference>
<organism evidence="4 5">
    <name type="scientific">Plasmodium fragile</name>
    <dbReference type="NCBI Taxonomy" id="5857"/>
    <lineage>
        <taxon>Eukaryota</taxon>
        <taxon>Sar</taxon>
        <taxon>Alveolata</taxon>
        <taxon>Apicomplexa</taxon>
        <taxon>Aconoidasida</taxon>
        <taxon>Haemosporida</taxon>
        <taxon>Plasmodiidae</taxon>
        <taxon>Plasmodium</taxon>
        <taxon>Plasmodium (Plasmodium)</taxon>
    </lineage>
</organism>
<dbReference type="AlphaFoldDB" id="A0A0D9QPG6"/>
<name>A0A0D9QPG6_PLAFR</name>
<reference evidence="4 5" key="1">
    <citation type="submission" date="2014-03" db="EMBL/GenBank/DDBJ databases">
        <title>The Genome Sequence of Plasmodium fragile nilgiri.</title>
        <authorList>
            <consortium name="The Broad Institute Genomics Platform"/>
            <consortium name="The Broad Institute Genome Sequencing Center for Infectious Disease"/>
            <person name="Neafsey D."/>
            <person name="Duraisingh M."/>
            <person name="Young S.K."/>
            <person name="Zeng Q."/>
            <person name="Gargeya S."/>
            <person name="Abouelleil A."/>
            <person name="Alvarado L."/>
            <person name="Chapman S.B."/>
            <person name="Gainer-Dewar J."/>
            <person name="Goldberg J."/>
            <person name="Griggs A."/>
            <person name="Gujja S."/>
            <person name="Hansen M."/>
            <person name="Howarth C."/>
            <person name="Imamovic A."/>
            <person name="Larimer J."/>
            <person name="Pearson M."/>
            <person name="Poon T.W."/>
            <person name="Priest M."/>
            <person name="Roberts A."/>
            <person name="Saif S."/>
            <person name="Shea T."/>
            <person name="Sykes S."/>
            <person name="Wortman J."/>
            <person name="Nusbaum C."/>
            <person name="Birren B."/>
        </authorList>
    </citation>
    <scope>NUCLEOTIDE SEQUENCE [LARGE SCALE GENOMIC DNA]</scope>
    <source>
        <strain evidence="5">nilgiri</strain>
    </source>
</reference>
<evidence type="ECO:0000259" key="3">
    <source>
        <dbReference type="Pfam" id="PF17745"/>
    </source>
</evidence>
<dbReference type="Pfam" id="PF09468">
    <property type="entry name" value="RNase_H2-Ydr279"/>
    <property type="match status" value="1"/>
</dbReference>
<feature type="domain" description="Rnh202 triple barrel" evidence="3">
    <location>
        <begin position="25"/>
        <end position="105"/>
    </location>
</feature>
<accession>A0A0D9QPG6</accession>
<keyword evidence="5" id="KW-1185">Reference proteome</keyword>
<sequence>MEDRKNAFLFHLFSSAENKQEGGQKAKVTNYKFIKLPSISEPHKCVLYHYSEKSNLLYLLERNYYNPKIESLKHENEKINKSCVSLFINNYAVQNECSFFCYPIDAIFVFISVIYQNCSSNTYTTLGDYLDNILKDIGKREKNEISKNIFFIFNKNVSNIKERLKNICDECYEMGKYYYKPNLKKVQNFYNLKCVKLFNYIIDNNIVFSDYAYTIEEDILKKHKIDINLHANSTSKVKSAKLKQTDVYAEYKKLVDSYVIQFNKKYYRFCGSNLRTFVWLIVKGFMSSSLSGKLTPVDIQDKLSKMKEDDKKKKMQQDDTFSKGKKHPLQQPRNQLTIESFFKKKKIN</sequence>
<proteinExistence type="predicted"/>
<protein>
    <submittedName>
        <fullName evidence="4">Uncharacterized protein</fullName>
    </submittedName>
</protein>
<feature type="domain" description="Ribonuclease H2 subunit B wHTH" evidence="2">
    <location>
        <begin position="108"/>
        <end position="294"/>
    </location>
</feature>
<dbReference type="EMBL" id="KQ001655">
    <property type="protein sequence ID" value="KJP89000.1"/>
    <property type="molecule type" value="Genomic_DNA"/>
</dbReference>
<dbReference type="Proteomes" id="UP000054561">
    <property type="component" value="Unassembled WGS sequence"/>
</dbReference>
<dbReference type="Pfam" id="PF17745">
    <property type="entry name" value="Ydr279_N"/>
    <property type="match status" value="1"/>
</dbReference>
<gene>
    <name evidence="4" type="ORF">AK88_01292</name>
</gene>
<dbReference type="InterPro" id="IPR019024">
    <property type="entry name" value="RNase_H2_suB_wHTH"/>
</dbReference>
<feature type="region of interest" description="Disordered" evidence="1">
    <location>
        <begin position="305"/>
        <end position="333"/>
    </location>
</feature>